<comment type="subcellular location">
    <subcellularLocation>
        <location evidence="2">Membrane</location>
    </subcellularLocation>
</comment>
<proteinExistence type="inferred from homology"/>
<comment type="similarity">
    <text evidence="3">Belongs to the cytochrome P450 family.</text>
</comment>
<dbReference type="Pfam" id="PF00067">
    <property type="entry name" value="p450"/>
    <property type="match status" value="1"/>
</dbReference>
<dbReference type="EMBL" id="JAFIMR010000074">
    <property type="protein sequence ID" value="KAI1849851.1"/>
    <property type="molecule type" value="Genomic_DNA"/>
</dbReference>
<comment type="cofactor">
    <cofactor evidence="1">
        <name>heme</name>
        <dbReference type="ChEBI" id="CHEBI:30413"/>
    </cofactor>
</comment>
<dbReference type="GO" id="GO:0016705">
    <property type="term" value="F:oxidoreductase activity, acting on paired donors, with incorporation or reduction of molecular oxygen"/>
    <property type="evidence" value="ECO:0007669"/>
    <property type="project" value="InterPro"/>
</dbReference>
<dbReference type="PANTHER" id="PTHR46206:SF5">
    <property type="entry name" value="P450, PUTATIVE (EUROFUNG)-RELATED"/>
    <property type="match status" value="1"/>
</dbReference>
<evidence type="ECO:0000256" key="6">
    <source>
        <dbReference type="ARBA" id="ARBA00022723"/>
    </source>
</evidence>
<dbReference type="Gene3D" id="1.10.630.10">
    <property type="entry name" value="Cytochrome P450"/>
    <property type="match status" value="1"/>
</dbReference>
<dbReference type="GO" id="GO:0016020">
    <property type="term" value="C:membrane"/>
    <property type="evidence" value="ECO:0007669"/>
    <property type="project" value="UniProtKB-SubCell"/>
</dbReference>
<dbReference type="Proteomes" id="UP000829685">
    <property type="component" value="Unassembled WGS sequence"/>
</dbReference>
<comment type="caution">
    <text evidence="12">The sequence shown here is derived from an EMBL/GenBank/DDBJ whole genome shotgun (WGS) entry which is preliminary data.</text>
</comment>
<accession>A0A9P9W8H8</accession>
<dbReference type="InterPro" id="IPR001128">
    <property type="entry name" value="Cyt_P450"/>
</dbReference>
<dbReference type="SUPFAM" id="SSF48264">
    <property type="entry name" value="Cytochrome P450"/>
    <property type="match status" value="1"/>
</dbReference>
<evidence type="ECO:0000313" key="12">
    <source>
        <dbReference type="EMBL" id="KAI1849851.1"/>
    </source>
</evidence>
<organism evidence="12 13">
    <name type="scientific">Neoarthrinium moseri</name>
    <dbReference type="NCBI Taxonomy" id="1658444"/>
    <lineage>
        <taxon>Eukaryota</taxon>
        <taxon>Fungi</taxon>
        <taxon>Dikarya</taxon>
        <taxon>Ascomycota</taxon>
        <taxon>Pezizomycotina</taxon>
        <taxon>Sordariomycetes</taxon>
        <taxon>Xylariomycetidae</taxon>
        <taxon>Amphisphaeriales</taxon>
        <taxon>Apiosporaceae</taxon>
        <taxon>Neoarthrinium</taxon>
    </lineage>
</organism>
<evidence type="ECO:0000256" key="8">
    <source>
        <dbReference type="ARBA" id="ARBA00023002"/>
    </source>
</evidence>
<dbReference type="InterPro" id="IPR036396">
    <property type="entry name" value="Cyt_P450_sf"/>
</dbReference>
<dbReference type="GO" id="GO:0004497">
    <property type="term" value="F:monooxygenase activity"/>
    <property type="evidence" value="ECO:0007669"/>
    <property type="project" value="UniProtKB-KW"/>
</dbReference>
<keyword evidence="7" id="KW-1133">Transmembrane helix</keyword>
<dbReference type="AlphaFoldDB" id="A0A9P9W8H8"/>
<evidence type="ECO:0000256" key="10">
    <source>
        <dbReference type="ARBA" id="ARBA00023033"/>
    </source>
</evidence>
<keyword evidence="11" id="KW-0472">Membrane</keyword>
<keyword evidence="5" id="KW-0812">Transmembrane</keyword>
<evidence type="ECO:0000256" key="4">
    <source>
        <dbReference type="ARBA" id="ARBA00022617"/>
    </source>
</evidence>
<keyword evidence="9" id="KW-0408">Iron</keyword>
<evidence type="ECO:0000256" key="3">
    <source>
        <dbReference type="ARBA" id="ARBA00010617"/>
    </source>
</evidence>
<evidence type="ECO:0000256" key="1">
    <source>
        <dbReference type="ARBA" id="ARBA00001971"/>
    </source>
</evidence>
<sequence length="409" mass="45792">MYGFEWQDQRGVEGTGFVRALRSLLTAHLPAFQSDFERILRANFDLELRNPDEDGFARVNLFPMIKRMVTNVNCFVFFGEELCNNEKFTEAALEFPQAVIFAAEFLRITPGFLRPFIAAAATKRHRAARTIFHYLEPIVTKRMQVRDARGEAGFAKDLPIPVDCVQWLIDTSPRKMPWSSARMVGEIMAVWFGSVHQLAMTTAYAIEDLCIHHDCIELLHAEITKARAACKELGGKALDVEKQLPLLDSFLRESIRCNNSDAVTGRRKALAPYIFSDRTSALAAGDWVCVPQRALMHDATRYRSPDVFDAFRFVRANQEFARGETARGYVPGDKPSSLTTVSVDWPIWGFGNTACSLTPIDLSAKPRPVLCVYDSQARNGACARRLGVQDGGSRSASIQDVEIVSRSSQ</sequence>
<protein>
    <recommendedName>
        <fullName evidence="14">Cytochrome P450</fullName>
    </recommendedName>
</protein>
<keyword evidence="8" id="KW-0560">Oxidoreductase</keyword>
<keyword evidence="13" id="KW-1185">Reference proteome</keyword>
<dbReference type="PANTHER" id="PTHR46206">
    <property type="entry name" value="CYTOCHROME P450"/>
    <property type="match status" value="1"/>
</dbReference>
<keyword evidence="10" id="KW-0503">Monooxygenase</keyword>
<evidence type="ECO:0000256" key="5">
    <source>
        <dbReference type="ARBA" id="ARBA00022692"/>
    </source>
</evidence>
<reference evidence="12" key="1">
    <citation type="submission" date="2021-03" db="EMBL/GenBank/DDBJ databases">
        <title>Revisited historic fungal species revealed as producer of novel bioactive compounds through whole genome sequencing and comparative genomics.</title>
        <authorList>
            <person name="Vignolle G.A."/>
            <person name="Hochenegger N."/>
            <person name="Mach R.L."/>
            <person name="Mach-Aigner A.R."/>
            <person name="Javad Rahimi M."/>
            <person name="Salim K.A."/>
            <person name="Chan C.M."/>
            <person name="Lim L.B.L."/>
            <person name="Cai F."/>
            <person name="Druzhinina I.S."/>
            <person name="U'Ren J.M."/>
            <person name="Derntl C."/>
        </authorList>
    </citation>
    <scope>NUCLEOTIDE SEQUENCE</scope>
    <source>
        <strain evidence="12">TUCIM 5799</strain>
    </source>
</reference>
<evidence type="ECO:0000256" key="11">
    <source>
        <dbReference type="ARBA" id="ARBA00023136"/>
    </source>
</evidence>
<evidence type="ECO:0000313" key="13">
    <source>
        <dbReference type="Proteomes" id="UP000829685"/>
    </source>
</evidence>
<dbReference type="GO" id="GO:0020037">
    <property type="term" value="F:heme binding"/>
    <property type="evidence" value="ECO:0007669"/>
    <property type="project" value="InterPro"/>
</dbReference>
<evidence type="ECO:0000256" key="9">
    <source>
        <dbReference type="ARBA" id="ARBA00023004"/>
    </source>
</evidence>
<dbReference type="CDD" id="cd11041">
    <property type="entry name" value="CYP503A1-like"/>
    <property type="match status" value="1"/>
</dbReference>
<keyword evidence="6" id="KW-0479">Metal-binding</keyword>
<evidence type="ECO:0000256" key="7">
    <source>
        <dbReference type="ARBA" id="ARBA00022989"/>
    </source>
</evidence>
<name>A0A9P9W8H8_9PEZI</name>
<gene>
    <name evidence="12" type="ORF">JX265_013554</name>
</gene>
<evidence type="ECO:0008006" key="14">
    <source>
        <dbReference type="Google" id="ProtNLM"/>
    </source>
</evidence>
<keyword evidence="4" id="KW-0349">Heme</keyword>
<dbReference type="GO" id="GO:0005506">
    <property type="term" value="F:iron ion binding"/>
    <property type="evidence" value="ECO:0007669"/>
    <property type="project" value="InterPro"/>
</dbReference>
<evidence type="ECO:0000256" key="2">
    <source>
        <dbReference type="ARBA" id="ARBA00004370"/>
    </source>
</evidence>